<dbReference type="RefSeq" id="WP_280945027.1">
    <property type="nucleotide sequence ID" value="NZ_CP123772.1"/>
</dbReference>
<comment type="subcellular location">
    <subcellularLocation>
        <location evidence="5">Cytoplasm</location>
    </subcellularLocation>
</comment>
<protein>
    <recommendedName>
        <fullName evidence="5">Translational regulator CsrA</fullName>
    </recommendedName>
    <alternativeName>
        <fullName evidence="5">Carbon storage regulator</fullName>
    </alternativeName>
</protein>
<evidence type="ECO:0000256" key="4">
    <source>
        <dbReference type="ARBA" id="ARBA00023159"/>
    </source>
</evidence>
<dbReference type="EMBL" id="CP123772">
    <property type="protein sequence ID" value="WGO96445.1"/>
    <property type="molecule type" value="Genomic_DNA"/>
</dbReference>
<dbReference type="InterPro" id="IPR036107">
    <property type="entry name" value="CsrA_sf"/>
</dbReference>
<dbReference type="PANTHER" id="PTHR34984">
    <property type="entry name" value="CARBON STORAGE REGULATOR"/>
    <property type="match status" value="1"/>
</dbReference>
<comment type="subunit">
    <text evidence="5">Homodimer; the beta-strands of each monomer intercalate to form a hydrophobic core, while the alpha-helices form wings that extend away from the core.</text>
</comment>
<dbReference type="NCBIfam" id="TIGR00202">
    <property type="entry name" value="csrA"/>
    <property type="match status" value="1"/>
</dbReference>
<comment type="function">
    <text evidence="5">A key translational regulator that binds mRNA to regulate translation initiation and/or mRNA stability. Mediates global changes in gene expression, shifting from rapid growth to stress survival by linking envelope stress, the stringent response and the catabolite repression systems. Usually binds in the 5'-UTR; binding at or near the Shine-Dalgarno sequence prevents ribosome-binding, repressing translation, binding elsewhere in the 5'-UTR can activate translation and/or stabilize the mRNA. Its function is antagonized by small RNA(s).</text>
</comment>
<evidence type="ECO:0000313" key="6">
    <source>
        <dbReference type="EMBL" id="WGO96445.1"/>
    </source>
</evidence>
<keyword evidence="6" id="KW-0614">Plasmid</keyword>
<gene>
    <name evidence="5 6" type="primary">csrA</name>
    <name evidence="6" type="ORF">QCD61_28190</name>
</gene>
<keyword evidence="7" id="KW-1185">Reference proteome</keyword>
<dbReference type="Pfam" id="PF02599">
    <property type="entry name" value="CsrA"/>
    <property type="match status" value="1"/>
</dbReference>
<comment type="similarity">
    <text evidence="5">Belongs to the CsrA/RsmA family.</text>
</comment>
<keyword evidence="4 5" id="KW-0010">Activator</keyword>
<evidence type="ECO:0000256" key="2">
    <source>
        <dbReference type="ARBA" id="ARBA00022845"/>
    </source>
</evidence>
<dbReference type="GO" id="GO:0016491">
    <property type="term" value="F:oxidoreductase activity"/>
    <property type="evidence" value="ECO:0007669"/>
    <property type="project" value="UniProtKB-KW"/>
</dbReference>
<dbReference type="Gene3D" id="2.60.40.4380">
    <property type="entry name" value="Translational regulator CsrA"/>
    <property type="match status" value="1"/>
</dbReference>
<keyword evidence="6" id="KW-0560">Oxidoreductase</keyword>
<evidence type="ECO:0000256" key="1">
    <source>
        <dbReference type="ARBA" id="ARBA00022490"/>
    </source>
</evidence>
<dbReference type="HAMAP" id="MF_00167">
    <property type="entry name" value="CsrA"/>
    <property type="match status" value="1"/>
</dbReference>
<dbReference type="PANTHER" id="PTHR34984:SF1">
    <property type="entry name" value="CARBON STORAGE REGULATOR"/>
    <property type="match status" value="1"/>
</dbReference>
<evidence type="ECO:0000256" key="3">
    <source>
        <dbReference type="ARBA" id="ARBA00022884"/>
    </source>
</evidence>
<keyword evidence="5" id="KW-0678">Repressor</keyword>
<keyword evidence="3 5" id="KW-0694">RNA-binding</keyword>
<keyword evidence="2 5" id="KW-0810">Translation regulation</keyword>
<evidence type="ECO:0000256" key="5">
    <source>
        <dbReference type="HAMAP-Rule" id="MF_00167"/>
    </source>
</evidence>
<organism evidence="6 7">
    <name type="scientific">Pseudomonas viciae</name>
    <dbReference type="NCBI Taxonomy" id="2505979"/>
    <lineage>
        <taxon>Bacteria</taxon>
        <taxon>Pseudomonadati</taxon>
        <taxon>Pseudomonadota</taxon>
        <taxon>Gammaproteobacteria</taxon>
        <taxon>Pseudomonadales</taxon>
        <taxon>Pseudomonadaceae</taxon>
        <taxon>Pseudomonas</taxon>
    </lineage>
</organism>
<reference evidence="6 7" key="1">
    <citation type="journal article" date="2012" name="Appl. Soil Ecol.">
        <title>Isolation and characterization of new plant growth-promoting bacterial endophytes.</title>
        <authorList>
            <person name="Rashid S."/>
            <person name="Charles T.C."/>
            <person name="Glick B.R."/>
        </authorList>
    </citation>
    <scope>NUCLEOTIDE SEQUENCE [LARGE SCALE GENOMIC DNA]</scope>
    <source>
        <strain evidence="6 7">YsS1</strain>
        <plasmid evidence="6 7">unnamed</plasmid>
    </source>
</reference>
<proteinExistence type="inferred from homology"/>
<name>A0ABY8PMH3_9PSED</name>
<sequence>MLILTRRKGEAIMIGDDVTVSVLAVEGSQVRIGIQAPKAVEVHRDEIYKRIHGENPRSEAASMTPAQRSKLRAIGDPIVHDIV</sequence>
<geneLocation type="plasmid" evidence="6 7">
    <name>unnamed</name>
</geneLocation>
<accession>A0ABY8PMH3</accession>
<dbReference type="NCBIfam" id="NF002469">
    <property type="entry name" value="PRK01712.1"/>
    <property type="match status" value="1"/>
</dbReference>
<evidence type="ECO:0000313" key="7">
    <source>
        <dbReference type="Proteomes" id="UP001227386"/>
    </source>
</evidence>
<dbReference type="InterPro" id="IPR003751">
    <property type="entry name" value="CsrA"/>
</dbReference>
<keyword evidence="1 5" id="KW-0963">Cytoplasm</keyword>
<dbReference type="Proteomes" id="UP001227386">
    <property type="component" value="Plasmid unnamed"/>
</dbReference>
<dbReference type="SUPFAM" id="SSF117130">
    <property type="entry name" value="CsrA-like"/>
    <property type="match status" value="1"/>
</dbReference>